<evidence type="ECO:0000256" key="3">
    <source>
        <dbReference type="PROSITE-ProRule" id="PRU01282"/>
    </source>
</evidence>
<sequence>MIKLFSSSSCASCRKAKTWLKNQGLEFEERNILTEPLTRDEIKEILSLTETGTEDIISTRSKVYSKLDIDFDTITFNELVAIVEEHPGLLRRPIITDGLRLQIGFNEDEIHQFIPREVRRVASRRMTETLIQMDLENKRYA</sequence>
<keyword evidence="1" id="KW-1015">Disulfide bond</keyword>
<dbReference type="EMBL" id="RYZS01000002">
    <property type="protein sequence ID" value="RVU92779.1"/>
    <property type="molecule type" value="Genomic_DNA"/>
</dbReference>
<dbReference type="NCBIfam" id="TIGR01617">
    <property type="entry name" value="arsC_related"/>
    <property type="match status" value="1"/>
</dbReference>
<dbReference type="InterPro" id="IPR006504">
    <property type="entry name" value="Tscrpt_reg_Spx/MgsR"/>
</dbReference>
<dbReference type="InterPro" id="IPR006660">
    <property type="entry name" value="Arsenate_reductase-like"/>
</dbReference>
<evidence type="ECO:0000256" key="2">
    <source>
        <dbReference type="ARBA" id="ARBA00023284"/>
    </source>
</evidence>
<keyword evidence="2" id="KW-0676">Redox-active center</keyword>
<dbReference type="Proteomes" id="UP000288388">
    <property type="component" value="Unassembled WGS sequence"/>
</dbReference>
<evidence type="ECO:0000313" key="4">
    <source>
        <dbReference type="EMBL" id="RVU92779.1"/>
    </source>
</evidence>
<dbReference type="Pfam" id="PF03960">
    <property type="entry name" value="ArsC"/>
    <property type="match status" value="1"/>
</dbReference>
<comment type="caution">
    <text evidence="4">The sequence shown here is derived from an EMBL/GenBank/DDBJ whole genome shotgun (WGS) entry which is preliminary data.</text>
</comment>
<dbReference type="AlphaFoldDB" id="A0A2N8PUI6"/>
<evidence type="ECO:0000313" key="5">
    <source>
        <dbReference type="Proteomes" id="UP000288388"/>
    </source>
</evidence>
<dbReference type="NCBIfam" id="NF002459">
    <property type="entry name" value="PRK01655.1"/>
    <property type="match status" value="1"/>
</dbReference>
<dbReference type="SUPFAM" id="SSF52833">
    <property type="entry name" value="Thioredoxin-like"/>
    <property type="match status" value="1"/>
</dbReference>
<organism evidence="4 5">
    <name type="scientific">Enterococcus avium</name>
    <name type="common">Streptococcus avium</name>
    <dbReference type="NCBI Taxonomy" id="33945"/>
    <lineage>
        <taxon>Bacteria</taxon>
        <taxon>Bacillati</taxon>
        <taxon>Bacillota</taxon>
        <taxon>Bacilli</taxon>
        <taxon>Lactobacillales</taxon>
        <taxon>Enterococcaceae</taxon>
        <taxon>Enterococcus</taxon>
    </lineage>
</organism>
<dbReference type="InterPro" id="IPR036249">
    <property type="entry name" value="Thioredoxin-like_sf"/>
</dbReference>
<gene>
    <name evidence="4" type="ORF">EK398_20050</name>
</gene>
<reference evidence="4 5" key="1">
    <citation type="submission" date="2018-12" db="EMBL/GenBank/DDBJ databases">
        <title>A novel vanA-carrying plasmid in a clinical isolate of Enterococcus avium.</title>
        <authorList>
            <person name="Bernasconi O.J."/>
            <person name="Luzzaro F."/>
            <person name="Endimiani A."/>
        </authorList>
    </citation>
    <scope>NUCLEOTIDE SEQUENCE [LARGE SCALE GENOMIC DNA]</scope>
    <source>
        <strain evidence="4 5">LC0559/18</strain>
    </source>
</reference>
<evidence type="ECO:0000256" key="1">
    <source>
        <dbReference type="ARBA" id="ARBA00023157"/>
    </source>
</evidence>
<dbReference type="PANTHER" id="PTHR30041:SF7">
    <property type="entry name" value="GLOBAL TRANSCRIPTIONAL REGULATOR SPX"/>
    <property type="match status" value="1"/>
</dbReference>
<dbReference type="PROSITE" id="PS51353">
    <property type="entry name" value="ARSC"/>
    <property type="match status" value="1"/>
</dbReference>
<dbReference type="RefSeq" id="WP_102873323.1">
    <property type="nucleotide sequence ID" value="NZ_JAQCOW010000019.1"/>
</dbReference>
<protein>
    <submittedName>
        <fullName evidence="4">Spx/MgsR family RNA polymerase-binding regulatory protein</fullName>
    </submittedName>
</protein>
<name>A0A2N8PUI6_ENTAV</name>
<dbReference type="PANTHER" id="PTHR30041">
    <property type="entry name" value="ARSENATE REDUCTASE"/>
    <property type="match status" value="1"/>
</dbReference>
<comment type="similarity">
    <text evidence="3">Belongs to the ArsC family.</text>
</comment>
<dbReference type="CDD" id="cd03032">
    <property type="entry name" value="ArsC_Spx"/>
    <property type="match status" value="1"/>
</dbReference>
<dbReference type="Gene3D" id="3.40.30.10">
    <property type="entry name" value="Glutaredoxin"/>
    <property type="match status" value="1"/>
</dbReference>
<dbReference type="PROSITE" id="PS51354">
    <property type="entry name" value="GLUTAREDOXIN_2"/>
    <property type="match status" value="1"/>
</dbReference>
<proteinExistence type="inferred from homology"/>
<accession>A0A2N8PUI6</accession>